<keyword evidence="1" id="KW-1185">Reference proteome</keyword>
<proteinExistence type="predicted"/>
<dbReference type="Proteomes" id="UP000695022">
    <property type="component" value="Unplaced"/>
</dbReference>
<name>A0ABM1EFN3_PRICU</name>
<dbReference type="GeneID" id="106811798"/>
<evidence type="ECO:0000313" key="1">
    <source>
        <dbReference type="Proteomes" id="UP000695022"/>
    </source>
</evidence>
<gene>
    <name evidence="2" type="primary">LOC106811798</name>
</gene>
<evidence type="ECO:0000313" key="2">
    <source>
        <dbReference type="RefSeq" id="XP_014671004.1"/>
    </source>
</evidence>
<dbReference type="InterPro" id="IPR045330">
    <property type="entry name" value="TRM3/TARBP1"/>
</dbReference>
<protein>
    <submittedName>
        <fullName evidence="2">Uncharacterized protein LOC106811798</fullName>
    </submittedName>
</protein>
<dbReference type="RefSeq" id="XP_014671004.1">
    <property type="nucleotide sequence ID" value="XM_014815518.1"/>
</dbReference>
<organism evidence="1 2">
    <name type="scientific">Priapulus caudatus</name>
    <name type="common">Priapulid worm</name>
    <dbReference type="NCBI Taxonomy" id="37621"/>
    <lineage>
        <taxon>Eukaryota</taxon>
        <taxon>Metazoa</taxon>
        <taxon>Ecdysozoa</taxon>
        <taxon>Scalidophora</taxon>
        <taxon>Priapulida</taxon>
        <taxon>Priapulimorpha</taxon>
        <taxon>Priapulimorphida</taxon>
        <taxon>Priapulidae</taxon>
        <taxon>Priapulus</taxon>
    </lineage>
</organism>
<sequence>MAASVDTHENFLMNSLEHLQDTDVSSLSRLLRRLLERGKKRVDVHDCNEIEHILSAIQVVLTQLKLGSDNIVNNTVNTVLQNSSQLDQSKAQAVLPNDRATIVDTSREIVFKLCVPCLCWNSVRSTHSASPTSLLHLACSVIACALEANTHFATVDIVPDSFSSDLRRDVVSLCKDSMKRYFESRIADGDAAKGDGAGDNRLPIVTAINVVSTLPDSRGLVKDLGSCLIDVLLRSITVTSPSDVVTSKILTDAIPNILRASEGDEFASYLRRIWDGVLDVGRAHHDERTTAAAAQCLVLCALVDFFLPEKSFFSSCEMGSLPNDGPGENPLTISAESSAGSGLDMVGDDRFWAIVQNGLIDDDPLTRKRAGYLLQRTLSSVESRKLGKTESALFRWSAKCATAYSRLWENYVLLLETLEEKQVHMVKPVMGRLENITVATVQRGDEQVYLHTSWMTTLFHRVFQHDSKFVVRWGVLEFLSLDLTRCPLLQNGGVEFICSVLLHVLNDSALYSRPAEDGIPQFLEQTAELPALAKSLADFFVRLDQSSELSQLPAKRKFFTELLRGICKQNWCAPPLLYVTHALAAVATSAAARETVGDMMTASSLDGYPTETAGVDQEYCCMDVWGSDVVPLLRDLLTSVLRTQQIFLRGAIQCLLLETIMRFLNIKELSAQQLFMLLTTFKRNESLRRHTPLWRHLVSYVCHWVLLPNVNYNDPKDVQRLCSHSIAAFLNVTPDAGKEEFTAGTSDV</sequence>
<dbReference type="PANTHER" id="PTHR12029:SF11">
    <property type="entry name" value="METHYLTRANSFERASE TARBP1-RELATED"/>
    <property type="match status" value="1"/>
</dbReference>
<reference evidence="2" key="1">
    <citation type="submission" date="2025-08" db="UniProtKB">
        <authorList>
            <consortium name="RefSeq"/>
        </authorList>
    </citation>
    <scope>IDENTIFICATION</scope>
</reference>
<dbReference type="PANTHER" id="PTHR12029">
    <property type="entry name" value="RNA METHYLTRANSFERASE"/>
    <property type="match status" value="1"/>
</dbReference>
<accession>A0ABM1EFN3</accession>